<reference evidence="3" key="1">
    <citation type="submission" date="2022-12" db="EMBL/GenBank/DDBJ databases">
        <title>Draft genome assemblies for two species of Escallonia (Escalloniales).</title>
        <authorList>
            <person name="Chanderbali A."/>
            <person name="Dervinis C."/>
            <person name="Anghel I."/>
            <person name="Soltis D."/>
            <person name="Soltis P."/>
            <person name="Zapata F."/>
        </authorList>
    </citation>
    <scope>NUCLEOTIDE SEQUENCE</scope>
    <source>
        <strain evidence="3">UCBG64.0493</strain>
        <tissue evidence="3">Leaf</tissue>
    </source>
</reference>
<feature type="non-terminal residue" evidence="3">
    <location>
        <position position="1"/>
    </location>
</feature>
<accession>A0AA88VHN2</accession>
<comment type="caution">
    <text evidence="3">The sequence shown here is derived from an EMBL/GenBank/DDBJ whole genome shotgun (WGS) entry which is preliminary data.</text>
</comment>
<evidence type="ECO:0000256" key="1">
    <source>
        <dbReference type="SAM" id="MobiDB-lite"/>
    </source>
</evidence>
<dbReference type="InterPro" id="IPR019835">
    <property type="entry name" value="SWIB_domain"/>
</dbReference>
<dbReference type="EMBL" id="JAVXUP010001859">
    <property type="protein sequence ID" value="KAK3007479.1"/>
    <property type="molecule type" value="Genomic_DNA"/>
</dbReference>
<feature type="region of interest" description="Disordered" evidence="1">
    <location>
        <begin position="23"/>
        <end position="71"/>
    </location>
</feature>
<feature type="compositionally biased region" description="Low complexity" evidence="1">
    <location>
        <begin position="23"/>
        <end position="53"/>
    </location>
</feature>
<dbReference type="PANTHER" id="PTHR13844">
    <property type="entry name" value="SWI/SNF-RELATED MATRIX-ASSOCIATED ACTIN-DEPENDENT REGULATOR OF CHROMATIN SUBFAMILY D"/>
    <property type="match status" value="1"/>
</dbReference>
<dbReference type="Proteomes" id="UP001188597">
    <property type="component" value="Unassembled WGS sequence"/>
</dbReference>
<evidence type="ECO:0000313" key="4">
    <source>
        <dbReference type="Proteomes" id="UP001188597"/>
    </source>
</evidence>
<dbReference type="SUPFAM" id="SSF47592">
    <property type="entry name" value="SWIB/MDM2 domain"/>
    <property type="match status" value="1"/>
</dbReference>
<dbReference type="InterPro" id="IPR003121">
    <property type="entry name" value="SWIB_MDM2_domain"/>
</dbReference>
<dbReference type="AlphaFoldDB" id="A0AA88VHN2"/>
<dbReference type="Gene3D" id="1.10.245.10">
    <property type="entry name" value="SWIB/MDM2 domain"/>
    <property type="match status" value="1"/>
</dbReference>
<keyword evidence="4" id="KW-1185">Reference proteome</keyword>
<evidence type="ECO:0000259" key="2">
    <source>
        <dbReference type="PROSITE" id="PS51925"/>
    </source>
</evidence>
<protein>
    <recommendedName>
        <fullName evidence="2">DM2 domain-containing protein</fullName>
    </recommendedName>
</protein>
<dbReference type="Pfam" id="PF02201">
    <property type="entry name" value="SWIB"/>
    <property type="match status" value="1"/>
</dbReference>
<dbReference type="SMART" id="SM00151">
    <property type="entry name" value="SWIB"/>
    <property type="match status" value="1"/>
</dbReference>
<proteinExistence type="predicted"/>
<name>A0AA88VHN2_9ASTE</name>
<sequence length="145" mass="15570">DPKQKSEMSRVFNGCRVLFAAAKSSAAAPKPPSSAAAADPPKKAAAAAKPKAPVADKKAPTRTGGIQKPLPVSPALHQFLGVHEASRADAVKKIWEYVKLHNLQNPADKRQIRCDHKLKTIFDGKETVGFLEIGKLLSSHFVKLS</sequence>
<gene>
    <name evidence="3" type="ORF">RJ639_013578</name>
</gene>
<dbReference type="InterPro" id="IPR036885">
    <property type="entry name" value="SWIB_MDM2_dom_sf"/>
</dbReference>
<dbReference type="CDD" id="cd10567">
    <property type="entry name" value="SWIB-MDM2_like"/>
    <property type="match status" value="1"/>
</dbReference>
<feature type="domain" description="DM2" evidence="2">
    <location>
        <begin position="65"/>
        <end position="143"/>
    </location>
</feature>
<organism evidence="3 4">
    <name type="scientific">Escallonia herrerae</name>
    <dbReference type="NCBI Taxonomy" id="1293975"/>
    <lineage>
        <taxon>Eukaryota</taxon>
        <taxon>Viridiplantae</taxon>
        <taxon>Streptophyta</taxon>
        <taxon>Embryophyta</taxon>
        <taxon>Tracheophyta</taxon>
        <taxon>Spermatophyta</taxon>
        <taxon>Magnoliopsida</taxon>
        <taxon>eudicotyledons</taxon>
        <taxon>Gunneridae</taxon>
        <taxon>Pentapetalae</taxon>
        <taxon>asterids</taxon>
        <taxon>campanulids</taxon>
        <taxon>Escalloniales</taxon>
        <taxon>Escalloniaceae</taxon>
        <taxon>Escallonia</taxon>
    </lineage>
</organism>
<dbReference type="PROSITE" id="PS51925">
    <property type="entry name" value="SWIB_MDM2"/>
    <property type="match status" value="1"/>
</dbReference>
<evidence type="ECO:0000313" key="3">
    <source>
        <dbReference type="EMBL" id="KAK3007479.1"/>
    </source>
</evidence>